<protein>
    <submittedName>
        <fullName evidence="3">Uncharacterized protein</fullName>
    </submittedName>
</protein>
<keyword evidence="2" id="KW-0472">Membrane</keyword>
<evidence type="ECO:0000313" key="3">
    <source>
        <dbReference type="EMBL" id="SMF70006.1"/>
    </source>
</evidence>
<accession>A0A1X7GHU5</accession>
<organism evidence="3 4">
    <name type="scientific">Allosphingosinicella indica</name>
    <dbReference type="NCBI Taxonomy" id="941907"/>
    <lineage>
        <taxon>Bacteria</taxon>
        <taxon>Pseudomonadati</taxon>
        <taxon>Pseudomonadota</taxon>
        <taxon>Alphaproteobacteria</taxon>
        <taxon>Sphingomonadales</taxon>
        <taxon>Sphingomonadaceae</taxon>
        <taxon>Allosphingosinicella</taxon>
    </lineage>
</organism>
<feature type="transmembrane region" description="Helical" evidence="2">
    <location>
        <begin position="30"/>
        <end position="54"/>
    </location>
</feature>
<sequence length="56" mass="6266">MKPLDPRLDPPEADPEIADTDVRRRQRSRALVMALLLGAFVILLYFISIAKMAITG</sequence>
<dbReference type="OrthoDB" id="7597208at2"/>
<keyword evidence="2" id="KW-1133">Transmembrane helix</keyword>
<evidence type="ECO:0000313" key="4">
    <source>
        <dbReference type="Proteomes" id="UP000192934"/>
    </source>
</evidence>
<evidence type="ECO:0000256" key="2">
    <source>
        <dbReference type="SAM" id="Phobius"/>
    </source>
</evidence>
<reference evidence="4" key="1">
    <citation type="submission" date="2017-04" db="EMBL/GenBank/DDBJ databases">
        <authorList>
            <person name="Varghese N."/>
            <person name="Submissions S."/>
        </authorList>
    </citation>
    <scope>NUCLEOTIDE SEQUENCE [LARGE SCALE GENOMIC DNA]</scope>
    <source>
        <strain evidence="4">Dd16</strain>
    </source>
</reference>
<feature type="region of interest" description="Disordered" evidence="1">
    <location>
        <begin position="1"/>
        <end position="20"/>
    </location>
</feature>
<gene>
    <name evidence="3" type="ORF">SAMN06295910_1797</name>
</gene>
<keyword evidence="2" id="KW-0812">Transmembrane</keyword>
<dbReference type="EMBL" id="LT840185">
    <property type="protein sequence ID" value="SMF70006.1"/>
    <property type="molecule type" value="Genomic_DNA"/>
</dbReference>
<dbReference type="Proteomes" id="UP000192934">
    <property type="component" value="Chromosome I"/>
</dbReference>
<dbReference type="RefSeq" id="WP_157123759.1">
    <property type="nucleotide sequence ID" value="NZ_LT840185.1"/>
</dbReference>
<feature type="compositionally biased region" description="Basic and acidic residues" evidence="1">
    <location>
        <begin position="1"/>
        <end position="10"/>
    </location>
</feature>
<proteinExistence type="predicted"/>
<dbReference type="STRING" id="941907.SAMN06295910_1797"/>
<dbReference type="AlphaFoldDB" id="A0A1X7GHU5"/>
<keyword evidence="4" id="KW-1185">Reference proteome</keyword>
<name>A0A1X7GHU5_9SPHN</name>
<evidence type="ECO:0000256" key="1">
    <source>
        <dbReference type="SAM" id="MobiDB-lite"/>
    </source>
</evidence>